<sequence length="153" mass="16231">MSIHGQSIFDVFAKPVVSDDGISVRYAGFATIIQGDKQFTYAVINGATYVEDSVGNDSTSVATKTVRCLDSITPFNSIVAALNTVKVIPSTPSIVEDEYIDCSSGTLLKTSTPFGGLNFTLCSSADGFIAYGGDITMAVQYLKSSPRPNDARH</sequence>
<dbReference type="EMBL" id="BSXW01000452">
    <property type="protein sequence ID" value="GMF22852.1"/>
    <property type="molecule type" value="Genomic_DNA"/>
</dbReference>
<gene>
    <name evidence="1" type="ORF">Plil01_000916800</name>
</gene>
<keyword evidence="2" id="KW-1185">Reference proteome</keyword>
<evidence type="ECO:0000313" key="1">
    <source>
        <dbReference type="EMBL" id="GMF22852.1"/>
    </source>
</evidence>
<dbReference type="OrthoDB" id="128554at2759"/>
<accession>A0A9W6TUW7</accession>
<comment type="caution">
    <text evidence="1">The sequence shown here is derived from an EMBL/GenBank/DDBJ whole genome shotgun (WGS) entry which is preliminary data.</text>
</comment>
<dbReference type="AlphaFoldDB" id="A0A9W6TUW7"/>
<dbReference type="PANTHER" id="PTHR22538">
    <property type="entry name" value="CILIA- AND FLAGELLA-ASSOCIATED PROTEIN 74"/>
    <property type="match status" value="1"/>
</dbReference>
<protein>
    <submittedName>
        <fullName evidence="1">Unnamed protein product</fullName>
    </submittedName>
</protein>
<reference evidence="1" key="1">
    <citation type="submission" date="2023-04" db="EMBL/GenBank/DDBJ databases">
        <title>Phytophthora lilii NBRC 32176.</title>
        <authorList>
            <person name="Ichikawa N."/>
            <person name="Sato H."/>
            <person name="Tonouchi N."/>
        </authorList>
    </citation>
    <scope>NUCLEOTIDE SEQUENCE</scope>
    <source>
        <strain evidence="1">NBRC 32176</strain>
    </source>
</reference>
<name>A0A9W6TUW7_9STRA</name>
<dbReference type="PANTHER" id="PTHR22538:SF1">
    <property type="entry name" value="VWFD DOMAIN-CONTAINING PROTEIN"/>
    <property type="match status" value="1"/>
</dbReference>
<evidence type="ECO:0000313" key="2">
    <source>
        <dbReference type="Proteomes" id="UP001165083"/>
    </source>
</evidence>
<organism evidence="1 2">
    <name type="scientific">Phytophthora lilii</name>
    <dbReference type="NCBI Taxonomy" id="2077276"/>
    <lineage>
        <taxon>Eukaryota</taxon>
        <taxon>Sar</taxon>
        <taxon>Stramenopiles</taxon>
        <taxon>Oomycota</taxon>
        <taxon>Peronosporomycetes</taxon>
        <taxon>Peronosporales</taxon>
        <taxon>Peronosporaceae</taxon>
        <taxon>Phytophthora</taxon>
    </lineage>
</organism>
<dbReference type="Proteomes" id="UP001165083">
    <property type="component" value="Unassembled WGS sequence"/>
</dbReference>
<proteinExistence type="predicted"/>